<keyword evidence="1" id="KW-0812">Transmembrane</keyword>
<evidence type="ECO:0000313" key="2">
    <source>
        <dbReference type="EMBL" id="MBT1696225.1"/>
    </source>
</evidence>
<sequence>MAKTNNPLNRQLISFQTARLYKGPLPPPETLAQYEQIQHGFASRIIAIAEQESSHRRSVGKKMVWMDFTLSIVGMFFGFIAIGGVLFLCYYAFSLGFGTQAAGIASVVLTGVGSVFLWRRNKSK</sequence>
<organism evidence="2 3">
    <name type="scientific">Chryseosolibacter histidini</name>
    <dbReference type="NCBI Taxonomy" id="2782349"/>
    <lineage>
        <taxon>Bacteria</taxon>
        <taxon>Pseudomonadati</taxon>
        <taxon>Bacteroidota</taxon>
        <taxon>Cytophagia</taxon>
        <taxon>Cytophagales</taxon>
        <taxon>Chryseotaleaceae</taxon>
        <taxon>Chryseosolibacter</taxon>
    </lineage>
</organism>
<evidence type="ECO:0000313" key="3">
    <source>
        <dbReference type="Proteomes" id="UP001319200"/>
    </source>
</evidence>
<comment type="caution">
    <text evidence="2">The sequence shown here is derived from an EMBL/GenBank/DDBJ whole genome shotgun (WGS) entry which is preliminary data.</text>
</comment>
<keyword evidence="1" id="KW-0472">Membrane</keyword>
<evidence type="ECO:0000256" key="1">
    <source>
        <dbReference type="SAM" id="Phobius"/>
    </source>
</evidence>
<keyword evidence="3" id="KW-1185">Reference proteome</keyword>
<gene>
    <name evidence="2" type="ORF">KK083_05025</name>
</gene>
<accession>A0AAP2DHB6</accession>
<dbReference type="RefSeq" id="WP_254161339.1">
    <property type="nucleotide sequence ID" value="NZ_JAHESF010000004.1"/>
</dbReference>
<dbReference type="EMBL" id="JAHESF010000004">
    <property type="protein sequence ID" value="MBT1696225.1"/>
    <property type="molecule type" value="Genomic_DNA"/>
</dbReference>
<dbReference type="AlphaFoldDB" id="A0AAP2DHB6"/>
<feature type="transmembrane region" description="Helical" evidence="1">
    <location>
        <begin position="64"/>
        <end position="93"/>
    </location>
</feature>
<keyword evidence="1" id="KW-1133">Transmembrane helix</keyword>
<dbReference type="Pfam" id="PF10097">
    <property type="entry name" value="DUF2335"/>
    <property type="match status" value="1"/>
</dbReference>
<dbReference type="Proteomes" id="UP001319200">
    <property type="component" value="Unassembled WGS sequence"/>
</dbReference>
<proteinExistence type="predicted"/>
<protein>
    <submittedName>
        <fullName evidence="2">DUF2335 domain-containing protein</fullName>
    </submittedName>
</protein>
<reference evidence="2 3" key="1">
    <citation type="submission" date="2021-05" db="EMBL/GenBank/DDBJ databases">
        <title>A Polyphasic approach of four new species of the genus Ohtaekwangia: Ohtaekwangia histidinii sp. nov., Ohtaekwangia cretensis sp. nov., Ohtaekwangia indiensis sp. nov., Ohtaekwangia reichenbachii sp. nov. from diverse environment.</title>
        <authorList>
            <person name="Octaviana S."/>
        </authorList>
    </citation>
    <scope>NUCLEOTIDE SEQUENCE [LARGE SCALE GENOMIC DNA]</scope>
    <source>
        <strain evidence="2 3">PWU4</strain>
    </source>
</reference>
<feature type="transmembrane region" description="Helical" evidence="1">
    <location>
        <begin position="99"/>
        <end position="118"/>
    </location>
</feature>
<dbReference type="InterPro" id="IPR019284">
    <property type="entry name" value="RP532"/>
</dbReference>
<name>A0AAP2DHB6_9BACT</name>